<feature type="binding site" evidence="11">
    <location>
        <position position="144"/>
    </location>
    <ligand>
        <name>S-adenosyl-L-methionine</name>
        <dbReference type="ChEBI" id="CHEBI:59789"/>
    </ligand>
</feature>
<keyword evidence="13" id="KW-1185">Reference proteome</keyword>
<dbReference type="EC" id="2.1.1.244" evidence="5"/>
<name>A0A086T352_HAPC1</name>
<evidence type="ECO:0000256" key="2">
    <source>
        <dbReference type="ARBA" id="ARBA00022603"/>
    </source>
</evidence>
<evidence type="ECO:0000256" key="8">
    <source>
        <dbReference type="ARBA" id="ARBA00047306"/>
    </source>
</evidence>
<comment type="catalytic activity">
    <reaction evidence="8">
        <text>N-terminal L-seryl-L-prolyl-L-lysyl-[protein] + 3 S-adenosyl-L-methionine = N-terminal N,N,N-trimethyl-L-seryl-L-prolyl-L-lysyl-[protein] + 3 S-adenosyl-L-homocysteine + 3 H(+)</text>
        <dbReference type="Rhea" id="RHEA:54724"/>
        <dbReference type="Rhea" id="RHEA-COMP:13789"/>
        <dbReference type="Rhea" id="RHEA-COMP:13973"/>
        <dbReference type="ChEBI" id="CHEBI:15378"/>
        <dbReference type="ChEBI" id="CHEBI:57856"/>
        <dbReference type="ChEBI" id="CHEBI:59789"/>
        <dbReference type="ChEBI" id="CHEBI:138061"/>
        <dbReference type="ChEBI" id="CHEBI:138317"/>
        <dbReference type="EC" id="2.1.1.244"/>
    </reaction>
</comment>
<evidence type="ECO:0000256" key="11">
    <source>
        <dbReference type="PIRSR" id="PIRSR016958-1"/>
    </source>
</evidence>
<comment type="catalytic activity">
    <reaction evidence="9">
        <text>N-terminal L-prolyl-L-prolyl-L-lysyl-[protein] + 2 S-adenosyl-L-methionine = N-terminal N,N-dimethyl-L-prolyl-L-prolyl-L-lysyl-[protein] + 2 S-adenosyl-L-homocysteine + 2 H(+)</text>
        <dbReference type="Rhea" id="RHEA:54736"/>
        <dbReference type="Rhea" id="RHEA-COMP:13787"/>
        <dbReference type="Rhea" id="RHEA-COMP:13974"/>
        <dbReference type="ChEBI" id="CHEBI:15378"/>
        <dbReference type="ChEBI" id="CHEBI:57856"/>
        <dbReference type="ChEBI" id="CHEBI:59789"/>
        <dbReference type="ChEBI" id="CHEBI:138059"/>
        <dbReference type="ChEBI" id="CHEBI:138318"/>
        <dbReference type="EC" id="2.1.1.244"/>
    </reaction>
</comment>
<evidence type="ECO:0000256" key="10">
    <source>
        <dbReference type="ARBA" id="ARBA00048167"/>
    </source>
</evidence>
<evidence type="ECO:0000256" key="4">
    <source>
        <dbReference type="ARBA" id="ARBA00022691"/>
    </source>
</evidence>
<evidence type="ECO:0000256" key="9">
    <source>
        <dbReference type="ARBA" id="ARBA00047885"/>
    </source>
</evidence>
<proteinExistence type="inferred from homology"/>
<feature type="binding site" evidence="11">
    <location>
        <position position="82"/>
    </location>
    <ligand>
        <name>S-adenosyl-L-methionine</name>
        <dbReference type="ChEBI" id="CHEBI:59789"/>
    </ligand>
</feature>
<comment type="catalytic activity">
    <reaction evidence="10">
        <text>N-terminal L-alanyl-L-prolyl-L-lysyl-[protein] + 3 S-adenosyl-L-methionine = N-terminal N,N,N-trimethyl-L-alanyl-L-prolyl-L-lysyl-[protein] + 3 S-adenosyl-L-homocysteine + 3 H(+)</text>
        <dbReference type="Rhea" id="RHEA:54712"/>
        <dbReference type="Rhea" id="RHEA-COMP:13785"/>
        <dbReference type="Rhea" id="RHEA-COMP:13971"/>
        <dbReference type="ChEBI" id="CHEBI:15378"/>
        <dbReference type="ChEBI" id="CHEBI:57856"/>
        <dbReference type="ChEBI" id="CHEBI:59789"/>
        <dbReference type="ChEBI" id="CHEBI:138057"/>
        <dbReference type="ChEBI" id="CHEBI:138315"/>
        <dbReference type="EC" id="2.1.1.244"/>
    </reaction>
</comment>
<dbReference type="HOGENOM" id="CLU_055356_2_1_1"/>
<dbReference type="CDD" id="cd02440">
    <property type="entry name" value="AdoMet_MTases"/>
    <property type="match status" value="1"/>
</dbReference>
<keyword evidence="2 12" id="KW-0489">Methyltransferase</keyword>
<sequence>MSDRQGVVDAASANAQASVNQGKNYWNSVAADDNAMLGDVPSVSGFRHVPKVDLQGSRTFLARMGIGTKHGRHDVNRVLEAGAGVGRVTCGLLLNVAQTVDVIEPVAKFTAALGGNPGVGKIFNVGLQDWAPDEGDRYDLIWVQWCVGYLDDEQLVAYLERCKATLTPETGLIVVKENLSTSGKDYHDATDDSVIREDEKFRSIFTQAGLRVVRTDLQRGMPERAPRRLLPVRMYALKP</sequence>
<dbReference type="SUPFAM" id="SSF53335">
    <property type="entry name" value="S-adenosyl-L-methionine-dependent methyltransferases"/>
    <property type="match status" value="1"/>
</dbReference>
<evidence type="ECO:0000256" key="6">
    <source>
        <dbReference type="ARBA" id="ARBA00039449"/>
    </source>
</evidence>
<dbReference type="InterPro" id="IPR029063">
    <property type="entry name" value="SAM-dependent_MTases_sf"/>
</dbReference>
<protein>
    <recommendedName>
        <fullName evidence="6">Alpha N-terminal protein methyltransferase 1</fullName>
        <ecNumber evidence="5">2.1.1.244</ecNumber>
    </recommendedName>
    <alternativeName>
        <fullName evidence="7">X-Pro-Lys N-terminal protein methyltransferase 1</fullName>
    </alternativeName>
</protein>
<evidence type="ECO:0000313" key="12">
    <source>
        <dbReference type="EMBL" id="KFH43784.1"/>
    </source>
</evidence>
<comment type="caution">
    <text evidence="12">The sequence shown here is derived from an EMBL/GenBank/DDBJ whole genome shotgun (WGS) entry which is preliminary data.</text>
</comment>
<dbReference type="Pfam" id="PF05891">
    <property type="entry name" value="Methyltransf_PK"/>
    <property type="match status" value="1"/>
</dbReference>
<dbReference type="AlphaFoldDB" id="A0A086T352"/>
<dbReference type="Proteomes" id="UP000029964">
    <property type="component" value="Unassembled WGS sequence"/>
</dbReference>
<evidence type="ECO:0000256" key="3">
    <source>
        <dbReference type="ARBA" id="ARBA00022679"/>
    </source>
</evidence>
<dbReference type="GO" id="GO:0032259">
    <property type="term" value="P:methylation"/>
    <property type="evidence" value="ECO:0007669"/>
    <property type="project" value="UniProtKB-KW"/>
</dbReference>
<evidence type="ECO:0000256" key="5">
    <source>
        <dbReference type="ARBA" id="ARBA00039112"/>
    </source>
</evidence>
<organism evidence="12 13">
    <name type="scientific">Hapsidospora chrysogenum (strain ATCC 11550 / CBS 779.69 / DSM 880 / IAM 14645 / JCM 23072 / IMI 49137)</name>
    <name type="common">Acremonium chrysogenum</name>
    <dbReference type="NCBI Taxonomy" id="857340"/>
    <lineage>
        <taxon>Eukaryota</taxon>
        <taxon>Fungi</taxon>
        <taxon>Dikarya</taxon>
        <taxon>Ascomycota</taxon>
        <taxon>Pezizomycotina</taxon>
        <taxon>Sordariomycetes</taxon>
        <taxon>Hypocreomycetidae</taxon>
        <taxon>Hypocreales</taxon>
        <taxon>Bionectriaceae</taxon>
        <taxon>Hapsidospora</taxon>
    </lineage>
</organism>
<dbReference type="OrthoDB" id="1298661at2759"/>
<dbReference type="PIRSF" id="PIRSF016958">
    <property type="entry name" value="DUF858_MeTrfase_lik"/>
    <property type="match status" value="1"/>
</dbReference>
<accession>A0A086T352</accession>
<dbReference type="Gene3D" id="3.40.50.150">
    <property type="entry name" value="Vaccinia Virus protein VP39"/>
    <property type="match status" value="1"/>
</dbReference>
<gene>
    <name evidence="12" type="ORF">ACRE_054200</name>
</gene>
<feature type="binding site" evidence="11">
    <location>
        <begin position="127"/>
        <end position="128"/>
    </location>
    <ligand>
        <name>S-adenosyl-L-methionine</name>
        <dbReference type="ChEBI" id="CHEBI:59789"/>
    </ligand>
</feature>
<dbReference type="InterPro" id="IPR008576">
    <property type="entry name" value="MeTrfase_NTM1"/>
</dbReference>
<evidence type="ECO:0000256" key="7">
    <source>
        <dbReference type="ARBA" id="ARBA00043129"/>
    </source>
</evidence>
<evidence type="ECO:0000313" key="13">
    <source>
        <dbReference type="Proteomes" id="UP000029964"/>
    </source>
</evidence>
<dbReference type="PANTHER" id="PTHR12753">
    <property type="entry name" value="AD-003 - RELATED"/>
    <property type="match status" value="1"/>
</dbReference>
<dbReference type="GO" id="GO:0005829">
    <property type="term" value="C:cytosol"/>
    <property type="evidence" value="ECO:0007669"/>
    <property type="project" value="EnsemblFungi"/>
</dbReference>
<keyword evidence="4 11" id="KW-0949">S-adenosyl-L-methionine</keyword>
<dbReference type="EMBL" id="JPKY01000061">
    <property type="protein sequence ID" value="KFH43784.1"/>
    <property type="molecule type" value="Genomic_DNA"/>
</dbReference>
<dbReference type="PANTHER" id="PTHR12753:SF0">
    <property type="entry name" value="ALPHA N-TERMINAL PROTEIN METHYLTRANSFERASE 1"/>
    <property type="match status" value="1"/>
</dbReference>
<dbReference type="GO" id="GO:0071885">
    <property type="term" value="F:N-terminal protein N-methyltransferase activity"/>
    <property type="evidence" value="ECO:0007669"/>
    <property type="project" value="UniProtKB-EC"/>
</dbReference>
<reference evidence="13" key="1">
    <citation type="journal article" date="2014" name="Genome Announc.">
        <title>Genome sequence and annotation of Acremonium chrysogenum, producer of the beta-lactam antibiotic cephalosporin C.</title>
        <authorList>
            <person name="Terfehr D."/>
            <person name="Dahlmann T.A."/>
            <person name="Specht T."/>
            <person name="Zadra I."/>
            <person name="Kuernsteiner H."/>
            <person name="Kueck U."/>
        </authorList>
    </citation>
    <scope>NUCLEOTIDE SEQUENCE [LARGE SCALE GENOMIC DNA]</scope>
    <source>
        <strain evidence="13">ATCC 11550 / CBS 779.69 / DSM 880 / IAM 14645 / JCM 23072 / IMI 49137</strain>
    </source>
</reference>
<comment type="similarity">
    <text evidence="1">Belongs to the methyltransferase superfamily. NTM1 family.</text>
</comment>
<keyword evidence="3 12" id="KW-0808">Transferase</keyword>
<evidence type="ECO:0000256" key="1">
    <source>
        <dbReference type="ARBA" id="ARBA00009059"/>
    </source>
</evidence>
<feature type="binding site" evidence="11">
    <location>
        <position position="87"/>
    </location>
    <ligand>
        <name>S-adenosyl-L-methionine</name>
        <dbReference type="ChEBI" id="CHEBI:59789"/>
    </ligand>
</feature>
<dbReference type="STRING" id="857340.A0A086T352"/>
<dbReference type="GO" id="GO:0002181">
    <property type="term" value="P:cytoplasmic translation"/>
    <property type="evidence" value="ECO:0007669"/>
    <property type="project" value="EnsemblFungi"/>
</dbReference>